<dbReference type="InterPro" id="IPR014803">
    <property type="entry name" value="DNA_repair_Nse5/Nse6"/>
</dbReference>
<dbReference type="OMA" id="LLRCQLF"/>
<name>C5DLY3_LACTC</name>
<protein>
    <submittedName>
        <fullName evidence="1">KLTH0G04466p</fullName>
    </submittedName>
</protein>
<dbReference type="STRING" id="559295.C5DLY3"/>
<keyword evidence="2" id="KW-1185">Reference proteome</keyword>
<dbReference type="GeneID" id="8293497"/>
<accession>C5DLY3</accession>
<dbReference type="KEGG" id="lth:KLTH0G04466g"/>
<proteinExistence type="predicted"/>
<organism evidence="1 2">
    <name type="scientific">Lachancea thermotolerans (strain ATCC 56472 / CBS 6340 / NRRL Y-8284)</name>
    <name type="common">Yeast</name>
    <name type="synonym">Kluyveromyces thermotolerans</name>
    <dbReference type="NCBI Taxonomy" id="559295"/>
    <lineage>
        <taxon>Eukaryota</taxon>
        <taxon>Fungi</taxon>
        <taxon>Dikarya</taxon>
        <taxon>Ascomycota</taxon>
        <taxon>Saccharomycotina</taxon>
        <taxon>Saccharomycetes</taxon>
        <taxon>Saccharomycetales</taxon>
        <taxon>Saccharomycetaceae</taxon>
        <taxon>Lachancea</taxon>
    </lineage>
</organism>
<evidence type="ECO:0000313" key="2">
    <source>
        <dbReference type="Proteomes" id="UP000002036"/>
    </source>
</evidence>
<dbReference type="AlphaFoldDB" id="C5DLY3"/>
<dbReference type="OrthoDB" id="4050598at2759"/>
<gene>
    <name evidence="1" type="ordered locus">KLTH0G04466g</name>
</gene>
<dbReference type="RefSeq" id="XP_002555231.1">
    <property type="nucleotide sequence ID" value="XM_002555185.1"/>
</dbReference>
<dbReference type="InParanoid" id="C5DLY3"/>
<dbReference type="FunCoup" id="C5DLY3">
    <property type="interactions" value="56"/>
</dbReference>
<dbReference type="Pfam" id="PF08691">
    <property type="entry name" value="Nse5"/>
    <property type="match status" value="1"/>
</dbReference>
<dbReference type="EMBL" id="CU928171">
    <property type="protein sequence ID" value="CAR24794.1"/>
    <property type="molecule type" value="Genomic_DNA"/>
</dbReference>
<dbReference type="eggNOG" id="ENOG502QU63">
    <property type="taxonomic scope" value="Eukaryota"/>
</dbReference>
<evidence type="ECO:0000313" key="1">
    <source>
        <dbReference type="EMBL" id="CAR24794.1"/>
    </source>
</evidence>
<dbReference type="HOGENOM" id="CLU_035923_0_0_1"/>
<sequence length="541" mass="61621">MSILSHGSEKVGVPYNVGLTTESLSVFEVLNSLCVVENYDQLLYYLEARRSALAVPPADVLIVMMTLSVIPDFGAATLEAEMDPYNVGRASLATRSIKLLRHFTDILLSEHAEEENHYSLALLRSQFFIMLDQLSLRGITSTRVRERDFTKRRKTNSGVLLEASPSIFRDDQSPPLLSFKNPYPSYVSCLEHRPEVLKNMPITSKLSQEGEFWNCVGWALYASLSDDSHIYERSKVWFAVLSVLFDAFEMRNKYSIDSETDPTANNAARLSFIERSPLVALFRSLNSQGLIQAFCDILFLGCSYELAGKLRVHCVYPKELMQVDTYVPKLLARTSCKFTQSMSFRHRLLSLFLTMLRSIPEGVEFSKPCLSEAGFVRHLGKVLSSFEDTSQLKQFFSVTNPYEFLDYMPLFAQAAANESLKAFDANYTLSLVEKLANNDLVIEELGNVFEAGFPPLDENYDSRPEQFYSSIEKCDIFLLVILRYWEYIHGAQLKMTRMRCAIRALSVSDQKRLEFAKLRGWDVLHVPSLHDHFLSVLSISR</sequence>
<reference evidence="1 2" key="1">
    <citation type="journal article" date="2009" name="Genome Res.">
        <title>Comparative genomics of protoploid Saccharomycetaceae.</title>
        <authorList>
            <consortium name="The Genolevures Consortium"/>
            <person name="Souciet J.-L."/>
            <person name="Dujon B."/>
            <person name="Gaillardin C."/>
            <person name="Johnston M."/>
            <person name="Baret P.V."/>
            <person name="Cliften P."/>
            <person name="Sherman D.J."/>
            <person name="Weissenbach J."/>
            <person name="Westhof E."/>
            <person name="Wincker P."/>
            <person name="Jubin C."/>
            <person name="Poulain J."/>
            <person name="Barbe V."/>
            <person name="Segurens B."/>
            <person name="Artiguenave F."/>
            <person name="Anthouard V."/>
            <person name="Vacherie B."/>
            <person name="Val M.-E."/>
            <person name="Fulton R.S."/>
            <person name="Minx P."/>
            <person name="Wilson R."/>
            <person name="Durrens P."/>
            <person name="Jean G."/>
            <person name="Marck C."/>
            <person name="Martin T."/>
            <person name="Nikolski M."/>
            <person name="Rolland T."/>
            <person name="Seret M.-L."/>
            <person name="Casaregola S."/>
            <person name="Despons L."/>
            <person name="Fairhead C."/>
            <person name="Fischer G."/>
            <person name="Lafontaine I."/>
            <person name="Leh V."/>
            <person name="Lemaire M."/>
            <person name="de Montigny J."/>
            <person name="Neuveglise C."/>
            <person name="Thierry A."/>
            <person name="Blanc-Lenfle I."/>
            <person name="Bleykasten C."/>
            <person name="Diffels J."/>
            <person name="Fritsch E."/>
            <person name="Frangeul L."/>
            <person name="Goeffon A."/>
            <person name="Jauniaux N."/>
            <person name="Kachouri-Lafond R."/>
            <person name="Payen C."/>
            <person name="Potier S."/>
            <person name="Pribylova L."/>
            <person name="Ozanne C."/>
            <person name="Richard G.-F."/>
            <person name="Sacerdot C."/>
            <person name="Straub M.-L."/>
            <person name="Talla E."/>
        </authorList>
    </citation>
    <scope>NUCLEOTIDE SEQUENCE [LARGE SCALE GENOMIC DNA]</scope>
    <source>
        <strain evidence="2">ATCC 56472 / CBS 6340 / NRRL Y-8284</strain>
    </source>
</reference>
<dbReference type="Proteomes" id="UP000002036">
    <property type="component" value="Chromosome G"/>
</dbReference>